<protein>
    <submittedName>
        <fullName evidence="2">Uncharacterized protein</fullName>
    </submittedName>
</protein>
<evidence type="ECO:0000256" key="1">
    <source>
        <dbReference type="SAM" id="MobiDB-lite"/>
    </source>
</evidence>
<sequence>MIIRCAQVRCGACKSYRLGDSGGAQGRAGIEEKERNHAREKGEGDPTTCLRQDDDKDEGDGSGQDNSFGYMRKVHTTCQAPGHEWEQDARYKSMKER</sequence>
<dbReference type="Proteomes" id="UP000324222">
    <property type="component" value="Unassembled WGS sequence"/>
</dbReference>
<organism evidence="2 3">
    <name type="scientific">Portunus trituberculatus</name>
    <name type="common">Swimming crab</name>
    <name type="synonym">Neptunus trituberculatus</name>
    <dbReference type="NCBI Taxonomy" id="210409"/>
    <lineage>
        <taxon>Eukaryota</taxon>
        <taxon>Metazoa</taxon>
        <taxon>Ecdysozoa</taxon>
        <taxon>Arthropoda</taxon>
        <taxon>Crustacea</taxon>
        <taxon>Multicrustacea</taxon>
        <taxon>Malacostraca</taxon>
        <taxon>Eumalacostraca</taxon>
        <taxon>Eucarida</taxon>
        <taxon>Decapoda</taxon>
        <taxon>Pleocyemata</taxon>
        <taxon>Brachyura</taxon>
        <taxon>Eubrachyura</taxon>
        <taxon>Portunoidea</taxon>
        <taxon>Portunidae</taxon>
        <taxon>Portuninae</taxon>
        <taxon>Portunus</taxon>
    </lineage>
</organism>
<proteinExistence type="predicted"/>
<keyword evidence="3" id="KW-1185">Reference proteome</keyword>
<feature type="compositionally biased region" description="Basic and acidic residues" evidence="1">
    <location>
        <begin position="29"/>
        <end position="44"/>
    </location>
</feature>
<accession>A0A5B7FR19</accession>
<comment type="caution">
    <text evidence="2">The sequence shown here is derived from an EMBL/GenBank/DDBJ whole genome shotgun (WGS) entry which is preliminary data.</text>
</comment>
<evidence type="ECO:0000313" key="3">
    <source>
        <dbReference type="Proteomes" id="UP000324222"/>
    </source>
</evidence>
<dbReference type="AlphaFoldDB" id="A0A5B7FR19"/>
<name>A0A5B7FR19_PORTR</name>
<reference evidence="2 3" key="1">
    <citation type="submission" date="2019-05" db="EMBL/GenBank/DDBJ databases">
        <title>Another draft genome of Portunus trituberculatus and its Hox gene families provides insights of decapod evolution.</title>
        <authorList>
            <person name="Jeong J.-H."/>
            <person name="Song I."/>
            <person name="Kim S."/>
            <person name="Choi T."/>
            <person name="Kim D."/>
            <person name="Ryu S."/>
            <person name="Kim W."/>
        </authorList>
    </citation>
    <scope>NUCLEOTIDE SEQUENCE [LARGE SCALE GENOMIC DNA]</scope>
    <source>
        <tissue evidence="2">Muscle</tissue>
    </source>
</reference>
<feature type="region of interest" description="Disordered" evidence="1">
    <location>
        <begin position="19"/>
        <end position="75"/>
    </location>
</feature>
<gene>
    <name evidence="2" type="ORF">E2C01_042749</name>
</gene>
<dbReference type="EMBL" id="VSRR010008579">
    <property type="protein sequence ID" value="MPC48962.1"/>
    <property type="molecule type" value="Genomic_DNA"/>
</dbReference>
<evidence type="ECO:0000313" key="2">
    <source>
        <dbReference type="EMBL" id="MPC48962.1"/>
    </source>
</evidence>